<dbReference type="Proteomes" id="UP001596074">
    <property type="component" value="Unassembled WGS sequence"/>
</dbReference>
<dbReference type="Pfam" id="PF00440">
    <property type="entry name" value="TetR_N"/>
    <property type="match status" value="1"/>
</dbReference>
<reference evidence="7" key="1">
    <citation type="journal article" date="2019" name="Int. J. Syst. Evol. Microbiol.">
        <title>The Global Catalogue of Microorganisms (GCM) 10K type strain sequencing project: providing services to taxonomists for standard genome sequencing and annotation.</title>
        <authorList>
            <consortium name="The Broad Institute Genomics Platform"/>
            <consortium name="The Broad Institute Genome Sequencing Center for Infectious Disease"/>
            <person name="Wu L."/>
            <person name="Ma J."/>
        </authorList>
    </citation>
    <scope>NUCLEOTIDE SEQUENCE [LARGE SCALE GENOMIC DNA]</scope>
    <source>
        <strain evidence="7">KCTC 42087</strain>
    </source>
</reference>
<keyword evidence="7" id="KW-1185">Reference proteome</keyword>
<dbReference type="InterPro" id="IPR001647">
    <property type="entry name" value="HTH_TetR"/>
</dbReference>
<dbReference type="InterPro" id="IPR009057">
    <property type="entry name" value="Homeodomain-like_sf"/>
</dbReference>
<dbReference type="SUPFAM" id="SSF46689">
    <property type="entry name" value="Homeodomain-like"/>
    <property type="match status" value="1"/>
</dbReference>
<evidence type="ECO:0000259" key="5">
    <source>
        <dbReference type="PROSITE" id="PS50977"/>
    </source>
</evidence>
<evidence type="ECO:0000313" key="6">
    <source>
        <dbReference type="EMBL" id="MFC5754715.1"/>
    </source>
</evidence>
<sequence length="221" mass="23013">MPSDKGAEGRRAGRTLADRAVRRRVAAVEEVAESDVRALMDAGLALMVEGNGRRGPRVADIVAAAGLSNDSFYRYFASKDELVEAIVDQGARTVVSYVRHRIAGAGDPEGQLRAGVEAVMKQATDAGLASKTRAVLSNSTGLSPGEPHASVVLVESLAELFTAPAAALGAEDPQHAARTVAGASVNAMQFYLFKAQVPADADIDRLVTFLLAGVRARTGAA</sequence>
<dbReference type="PANTHER" id="PTHR30055:SF234">
    <property type="entry name" value="HTH-TYPE TRANSCRIPTIONAL REGULATOR BETI"/>
    <property type="match status" value="1"/>
</dbReference>
<evidence type="ECO:0000256" key="2">
    <source>
        <dbReference type="ARBA" id="ARBA00023125"/>
    </source>
</evidence>
<organism evidence="6 7">
    <name type="scientific">Actinomadura rugatobispora</name>
    <dbReference type="NCBI Taxonomy" id="1994"/>
    <lineage>
        <taxon>Bacteria</taxon>
        <taxon>Bacillati</taxon>
        <taxon>Actinomycetota</taxon>
        <taxon>Actinomycetes</taxon>
        <taxon>Streptosporangiales</taxon>
        <taxon>Thermomonosporaceae</taxon>
        <taxon>Actinomadura</taxon>
    </lineage>
</organism>
<evidence type="ECO:0000256" key="3">
    <source>
        <dbReference type="ARBA" id="ARBA00023163"/>
    </source>
</evidence>
<name>A0ABW1AK25_9ACTN</name>
<protein>
    <submittedName>
        <fullName evidence="6">TetR/AcrR family transcriptional regulator</fullName>
    </submittedName>
</protein>
<dbReference type="PROSITE" id="PS50977">
    <property type="entry name" value="HTH_TETR_2"/>
    <property type="match status" value="1"/>
</dbReference>
<dbReference type="PANTHER" id="PTHR30055">
    <property type="entry name" value="HTH-TYPE TRANSCRIPTIONAL REGULATOR RUTR"/>
    <property type="match status" value="1"/>
</dbReference>
<evidence type="ECO:0000256" key="1">
    <source>
        <dbReference type="ARBA" id="ARBA00023015"/>
    </source>
</evidence>
<evidence type="ECO:0000313" key="7">
    <source>
        <dbReference type="Proteomes" id="UP001596074"/>
    </source>
</evidence>
<keyword evidence="2 4" id="KW-0238">DNA-binding</keyword>
<comment type="caution">
    <text evidence="6">The sequence shown here is derived from an EMBL/GenBank/DDBJ whole genome shotgun (WGS) entry which is preliminary data.</text>
</comment>
<dbReference type="InterPro" id="IPR050109">
    <property type="entry name" value="HTH-type_TetR-like_transc_reg"/>
</dbReference>
<feature type="domain" description="HTH tetR-type" evidence="5">
    <location>
        <begin position="33"/>
        <end position="94"/>
    </location>
</feature>
<dbReference type="Gene3D" id="1.10.357.10">
    <property type="entry name" value="Tetracycline Repressor, domain 2"/>
    <property type="match status" value="1"/>
</dbReference>
<dbReference type="RefSeq" id="WP_378293084.1">
    <property type="nucleotide sequence ID" value="NZ_JBHSON010000175.1"/>
</dbReference>
<keyword evidence="1" id="KW-0805">Transcription regulation</keyword>
<accession>A0ABW1AK25</accession>
<dbReference type="EMBL" id="JBHSON010000175">
    <property type="protein sequence ID" value="MFC5754715.1"/>
    <property type="molecule type" value="Genomic_DNA"/>
</dbReference>
<gene>
    <name evidence="6" type="ORF">ACFPZN_54655</name>
</gene>
<keyword evidence="3" id="KW-0804">Transcription</keyword>
<evidence type="ECO:0000256" key="4">
    <source>
        <dbReference type="PROSITE-ProRule" id="PRU00335"/>
    </source>
</evidence>
<proteinExistence type="predicted"/>
<feature type="DNA-binding region" description="H-T-H motif" evidence="4">
    <location>
        <begin position="57"/>
        <end position="76"/>
    </location>
</feature>
<dbReference type="Gene3D" id="1.10.10.60">
    <property type="entry name" value="Homeodomain-like"/>
    <property type="match status" value="1"/>
</dbReference>